<dbReference type="CDD" id="cd17511">
    <property type="entry name" value="YbjN_AmyR-like"/>
    <property type="match status" value="1"/>
</dbReference>
<name>A0A2U8H102_9RHOO</name>
<dbReference type="RefSeq" id="WP_108972573.1">
    <property type="nucleotide sequence ID" value="NZ_CP022188.1"/>
</dbReference>
<gene>
    <name evidence="2" type="ORF">CEW87_09590</name>
</gene>
<dbReference type="InterPro" id="IPR019660">
    <property type="entry name" value="Put_sensory_transdc_reg_YbjN"/>
</dbReference>
<sequence length="155" mass="17368">MKNVAAQTLAFSSLLLACASPSLAAMIDATDPSRIYEIARGFGSAELGRDGQGDPRIVGRIDGTKYGIYFYGCRKGKDCDDIQFSAGWSGTKVSLEKINRWNLEKRYGKAYLDRDGDPRLEMVVNIDYGVSTRNLEDSFNWWTKAMESFKEEVLQ</sequence>
<evidence type="ECO:0000256" key="1">
    <source>
        <dbReference type="SAM" id="SignalP"/>
    </source>
</evidence>
<evidence type="ECO:0000313" key="3">
    <source>
        <dbReference type="Proteomes" id="UP000244902"/>
    </source>
</evidence>
<evidence type="ECO:0000313" key="2">
    <source>
        <dbReference type="EMBL" id="AWI79602.1"/>
    </source>
</evidence>
<dbReference type="OrthoDB" id="5444681at2"/>
<feature type="signal peptide" evidence="1">
    <location>
        <begin position="1"/>
        <end position="24"/>
    </location>
</feature>
<feature type="chain" id="PRO_5016010730" evidence="1">
    <location>
        <begin position="25"/>
        <end position="155"/>
    </location>
</feature>
<proteinExistence type="predicted"/>
<dbReference type="Pfam" id="PF10722">
    <property type="entry name" value="YbjN"/>
    <property type="match status" value="1"/>
</dbReference>
<protein>
    <submittedName>
        <fullName evidence="2">YbjN domain-containing protein</fullName>
    </submittedName>
</protein>
<organism evidence="2 3">
    <name type="scientific">Parazoarcus communis</name>
    <dbReference type="NCBI Taxonomy" id="41977"/>
    <lineage>
        <taxon>Bacteria</taxon>
        <taxon>Pseudomonadati</taxon>
        <taxon>Pseudomonadota</taxon>
        <taxon>Betaproteobacteria</taxon>
        <taxon>Rhodocyclales</taxon>
        <taxon>Zoogloeaceae</taxon>
        <taxon>Parazoarcus</taxon>
    </lineage>
</organism>
<dbReference type="AlphaFoldDB" id="A0A2U8H102"/>
<dbReference type="EMBL" id="CP022188">
    <property type="protein sequence ID" value="AWI79602.1"/>
    <property type="molecule type" value="Genomic_DNA"/>
</dbReference>
<reference evidence="2 3" key="1">
    <citation type="submission" date="2017-06" db="EMBL/GenBank/DDBJ databases">
        <title>Azoarcus sp. TSNA42 complete genome sequence.</title>
        <authorList>
            <person name="Woo J.-H."/>
            <person name="Kim H.-S."/>
        </authorList>
    </citation>
    <scope>NUCLEOTIDE SEQUENCE [LARGE SCALE GENOMIC DNA]</scope>
    <source>
        <strain evidence="2 3">TSNA42</strain>
    </source>
</reference>
<dbReference type="PROSITE" id="PS51257">
    <property type="entry name" value="PROKAR_LIPOPROTEIN"/>
    <property type="match status" value="1"/>
</dbReference>
<keyword evidence="1" id="KW-0732">Signal</keyword>
<accession>A0A2U8H102</accession>
<dbReference type="Proteomes" id="UP000244902">
    <property type="component" value="Chromosome"/>
</dbReference>